<dbReference type="GO" id="GO:0009252">
    <property type="term" value="P:peptidoglycan biosynthetic process"/>
    <property type="evidence" value="ECO:0007669"/>
    <property type="project" value="UniProtKB-UniRule"/>
</dbReference>
<evidence type="ECO:0000256" key="7">
    <source>
        <dbReference type="HAMAP-Rule" id="MF_02065"/>
    </source>
</evidence>
<evidence type="ECO:0000256" key="5">
    <source>
        <dbReference type="ARBA" id="ARBA00023239"/>
    </source>
</evidence>
<dbReference type="PANTHER" id="PTHR30518:SF2">
    <property type="entry name" value="ENDOLYTIC MUREIN TRANSGLYCOSYLASE"/>
    <property type="match status" value="1"/>
</dbReference>
<dbReference type="PANTHER" id="PTHR30518">
    <property type="entry name" value="ENDOLYTIC MUREIN TRANSGLYCOSYLASE"/>
    <property type="match status" value="1"/>
</dbReference>
<comment type="similarity">
    <text evidence="7">Belongs to the transglycosylase MltG family.</text>
</comment>
<keyword evidence="3 7" id="KW-1133">Transmembrane helix</keyword>
<dbReference type="Gene3D" id="3.30.1490.480">
    <property type="entry name" value="Endolytic murein transglycosylase"/>
    <property type="match status" value="1"/>
</dbReference>
<dbReference type="Gene3D" id="3.30.160.60">
    <property type="entry name" value="Classic Zinc Finger"/>
    <property type="match status" value="1"/>
</dbReference>
<dbReference type="HAMAP" id="MF_02065">
    <property type="entry name" value="MltG"/>
    <property type="match status" value="1"/>
</dbReference>
<protein>
    <recommendedName>
        <fullName evidence="7">Endolytic murein transglycosylase</fullName>
        <ecNumber evidence="7">4.2.2.29</ecNumber>
    </recommendedName>
    <alternativeName>
        <fullName evidence="7">Peptidoglycan lytic transglycosylase</fullName>
    </alternativeName>
    <alternativeName>
        <fullName evidence="7">Peptidoglycan polymerization terminase</fullName>
    </alternativeName>
</protein>
<evidence type="ECO:0000256" key="6">
    <source>
        <dbReference type="ARBA" id="ARBA00023316"/>
    </source>
</evidence>
<dbReference type="CDD" id="cd08010">
    <property type="entry name" value="MltG_like"/>
    <property type="match status" value="1"/>
</dbReference>
<organism evidence="8">
    <name type="scientific">Candidatus Fermentithermobacillus carboniphilus</name>
    <dbReference type="NCBI Taxonomy" id="3085328"/>
    <lineage>
        <taxon>Bacteria</taxon>
        <taxon>Bacillati</taxon>
        <taxon>Bacillota</taxon>
        <taxon>Candidatus Fermentithermobacillia</taxon>
        <taxon>Candidatus Fermentithermobacillales</taxon>
        <taxon>Candidatus Fermentithermobacillaceae</taxon>
        <taxon>Candidatus Fermentithermobacillus</taxon>
    </lineage>
</organism>
<comment type="subcellular location">
    <subcellularLocation>
        <location evidence="7">Cell membrane</location>
        <topology evidence="7">Single-pass membrane protein</topology>
    </subcellularLocation>
</comment>
<evidence type="ECO:0000256" key="4">
    <source>
        <dbReference type="ARBA" id="ARBA00023136"/>
    </source>
</evidence>
<comment type="function">
    <text evidence="7">Functions as a peptidoglycan terminase that cleaves nascent peptidoglycan strands endolytically to terminate their elongation.</text>
</comment>
<dbReference type="GO" id="GO:0005886">
    <property type="term" value="C:plasma membrane"/>
    <property type="evidence" value="ECO:0007669"/>
    <property type="project" value="UniProtKB-SubCell"/>
</dbReference>
<dbReference type="GO" id="GO:0008932">
    <property type="term" value="F:lytic endotransglycosylase activity"/>
    <property type="evidence" value="ECO:0007669"/>
    <property type="project" value="UniProtKB-UniRule"/>
</dbReference>
<dbReference type="AlphaFoldDB" id="A0AAT9LD54"/>
<keyword evidence="1 7" id="KW-1003">Cell membrane</keyword>
<proteinExistence type="inferred from homology"/>
<evidence type="ECO:0000256" key="3">
    <source>
        <dbReference type="ARBA" id="ARBA00022989"/>
    </source>
</evidence>
<feature type="transmembrane region" description="Helical" evidence="7">
    <location>
        <begin position="19"/>
        <end position="37"/>
    </location>
</feature>
<keyword evidence="5 7" id="KW-0456">Lyase</keyword>
<evidence type="ECO:0000256" key="1">
    <source>
        <dbReference type="ARBA" id="ARBA00022475"/>
    </source>
</evidence>
<comment type="catalytic activity">
    <reaction evidence="7">
        <text>a peptidoglycan chain = a peptidoglycan chain with N-acetyl-1,6-anhydromuramyl-[peptide] at the reducing end + a peptidoglycan chain with N-acetylglucosamine at the non-reducing end.</text>
        <dbReference type="EC" id="4.2.2.29"/>
    </reaction>
</comment>
<dbReference type="InterPro" id="IPR003770">
    <property type="entry name" value="MLTG-like"/>
</dbReference>
<sequence length="346" mass="38962">MTTGGTSHKFLLLQKSRHIGIWLLVAFALLAAFTYWASCPLPKNEDPVLVNVESGTSTRQVGEILFEKKVIRSPFLFRVMARVLGADNKLQAGEYLFEPGIFVWDTIFSLVRGKTVYYSLTVTEGLAVEEVASLIEERGFGSKERFLALARDASLVSEFVSPEELKDTRYPLEGYLFPDTYYIRKGMSEKEIIALMLRRFSQVFTKEMREKARSMKLSLHQVATLASLVEKEAVVDDERPIIAAVFLNRLRSGMKLDADPTVLYATGKLRGTPLYKDLQVDSPYNTYKYPGLPPGPISNFGKASLEAVLNPANVDYLYFVSRNDGTHAFSRTLSEHNKNVARYQGK</sequence>
<evidence type="ECO:0000256" key="2">
    <source>
        <dbReference type="ARBA" id="ARBA00022692"/>
    </source>
</evidence>
<dbReference type="EC" id="4.2.2.29" evidence="7"/>
<evidence type="ECO:0000313" key="8">
    <source>
        <dbReference type="EMBL" id="QUL98443.1"/>
    </source>
</evidence>
<dbReference type="KEGG" id="fcz:IMF26_10615"/>
<dbReference type="Pfam" id="PF02618">
    <property type="entry name" value="YceG"/>
    <property type="match status" value="1"/>
</dbReference>
<accession>A0AAT9LD54</accession>
<dbReference type="GO" id="GO:0071555">
    <property type="term" value="P:cell wall organization"/>
    <property type="evidence" value="ECO:0007669"/>
    <property type="project" value="UniProtKB-KW"/>
</dbReference>
<keyword evidence="4 7" id="KW-0472">Membrane</keyword>
<keyword evidence="2 7" id="KW-0812">Transmembrane</keyword>
<reference evidence="8" key="1">
    <citation type="submission" date="2020-10" db="EMBL/GenBank/DDBJ databases">
        <authorList>
            <person name="Kadnikov V."/>
            <person name="Beletsky A.V."/>
            <person name="Mardanov A.V."/>
            <person name="Karnachuk O.V."/>
            <person name="Ravin N.V."/>
        </authorList>
    </citation>
    <scope>NUCLEOTIDE SEQUENCE</scope>
    <source>
        <strain evidence="8">Bu02</strain>
    </source>
</reference>
<dbReference type="NCBIfam" id="TIGR00247">
    <property type="entry name" value="endolytic transglycosylase MltG"/>
    <property type="match status" value="1"/>
</dbReference>
<reference evidence="8" key="2">
    <citation type="journal article" date="2023" name="Biology">
        <title>Prokaryotic Life Associated with Coal-Fire Gas Vents Revealed by Metagenomics.</title>
        <authorList>
            <person name="Kadnikov V.V."/>
            <person name="Mardanov A.V."/>
            <person name="Beletsky A.V."/>
            <person name="Karnachuk O.V."/>
            <person name="Ravin N.V."/>
        </authorList>
    </citation>
    <scope>NUCLEOTIDE SEQUENCE</scope>
    <source>
        <strain evidence="8">Bu02</strain>
    </source>
</reference>
<gene>
    <name evidence="7 8" type="primary">mltG</name>
    <name evidence="8" type="ORF">IMF26_10615</name>
</gene>
<name>A0AAT9LD54_9FIRM</name>
<dbReference type="EMBL" id="CP062796">
    <property type="protein sequence ID" value="QUL98443.1"/>
    <property type="molecule type" value="Genomic_DNA"/>
</dbReference>
<feature type="site" description="Important for catalytic activity" evidence="7">
    <location>
        <position position="232"/>
    </location>
</feature>
<keyword evidence="6 7" id="KW-0961">Cell wall biogenesis/degradation</keyword>